<keyword evidence="2" id="KW-1185">Reference proteome</keyword>
<accession>A0A1I2BCX7</accession>
<dbReference type="AlphaFoldDB" id="A0A1I2BCX7"/>
<name>A0A1I2BCX7_9BACT</name>
<sequence length="46" mass="5181">MENSMPYSAQQLLGIKKLNSRMTRVKNCTNPKAVTKQSTGSVHTWD</sequence>
<evidence type="ECO:0000313" key="1">
    <source>
        <dbReference type="EMBL" id="SFE53956.1"/>
    </source>
</evidence>
<protein>
    <submittedName>
        <fullName evidence="1">Uncharacterized protein</fullName>
    </submittedName>
</protein>
<gene>
    <name evidence="1" type="ORF">SAMN05216167_11564</name>
</gene>
<organism evidence="1 2">
    <name type="scientific">Spirosoma endophyticum</name>
    <dbReference type="NCBI Taxonomy" id="662367"/>
    <lineage>
        <taxon>Bacteria</taxon>
        <taxon>Pseudomonadati</taxon>
        <taxon>Bacteroidota</taxon>
        <taxon>Cytophagia</taxon>
        <taxon>Cytophagales</taxon>
        <taxon>Cytophagaceae</taxon>
        <taxon>Spirosoma</taxon>
    </lineage>
</organism>
<dbReference type="EMBL" id="FOLQ01000015">
    <property type="protein sequence ID" value="SFE53956.1"/>
    <property type="molecule type" value="Genomic_DNA"/>
</dbReference>
<dbReference type="RefSeq" id="WP_177236688.1">
    <property type="nucleotide sequence ID" value="NZ_FOLQ01000015.1"/>
</dbReference>
<proteinExistence type="predicted"/>
<reference evidence="1 2" key="1">
    <citation type="submission" date="2016-10" db="EMBL/GenBank/DDBJ databases">
        <authorList>
            <person name="de Groot N.N."/>
        </authorList>
    </citation>
    <scope>NUCLEOTIDE SEQUENCE [LARGE SCALE GENOMIC DNA]</scope>
    <source>
        <strain evidence="1 2">DSM 26130</strain>
    </source>
</reference>
<dbReference type="Proteomes" id="UP000198598">
    <property type="component" value="Unassembled WGS sequence"/>
</dbReference>
<evidence type="ECO:0000313" key="2">
    <source>
        <dbReference type="Proteomes" id="UP000198598"/>
    </source>
</evidence>